<dbReference type="AlphaFoldDB" id="A0A0F9VAF3"/>
<dbReference type="EMBL" id="LAZR01000062">
    <property type="protein sequence ID" value="KKN96757.1"/>
    <property type="molecule type" value="Genomic_DNA"/>
</dbReference>
<protein>
    <submittedName>
        <fullName evidence="1">Uncharacterized protein</fullName>
    </submittedName>
</protein>
<reference evidence="1" key="1">
    <citation type="journal article" date="2015" name="Nature">
        <title>Complex archaea that bridge the gap between prokaryotes and eukaryotes.</title>
        <authorList>
            <person name="Spang A."/>
            <person name="Saw J.H."/>
            <person name="Jorgensen S.L."/>
            <person name="Zaremba-Niedzwiedzka K."/>
            <person name="Martijn J."/>
            <person name="Lind A.E."/>
            <person name="van Eijk R."/>
            <person name="Schleper C."/>
            <person name="Guy L."/>
            <person name="Ettema T.J."/>
        </authorList>
    </citation>
    <scope>NUCLEOTIDE SEQUENCE</scope>
</reference>
<name>A0A0F9VAF3_9ZZZZ</name>
<proteinExistence type="predicted"/>
<organism evidence="1">
    <name type="scientific">marine sediment metagenome</name>
    <dbReference type="NCBI Taxonomy" id="412755"/>
    <lineage>
        <taxon>unclassified sequences</taxon>
        <taxon>metagenomes</taxon>
        <taxon>ecological metagenomes</taxon>
    </lineage>
</organism>
<comment type="caution">
    <text evidence="1">The sequence shown here is derived from an EMBL/GenBank/DDBJ whole genome shotgun (WGS) entry which is preliminary data.</text>
</comment>
<gene>
    <name evidence="1" type="ORF">LCGC14_0164010</name>
</gene>
<sequence length="84" mass="9402">MKTKTARPMYLIVPDNAPPYVLKGRMTVAIKDKLGGSRNKLLKIEDGVASQLSMTGHFTEKDPWSWVEVPRQTFATPEKEAPSD</sequence>
<accession>A0A0F9VAF3</accession>
<evidence type="ECO:0000313" key="1">
    <source>
        <dbReference type="EMBL" id="KKN96757.1"/>
    </source>
</evidence>